<evidence type="ECO:0000313" key="2">
    <source>
        <dbReference type="Proteomes" id="UP000821846"/>
    </source>
</evidence>
<accession>A0ABX2GY68</accession>
<protein>
    <recommendedName>
        <fullName evidence="3">Tubulin like</fullName>
    </recommendedName>
</protein>
<organism evidence="1 2">
    <name type="scientific">Faecalicatena fissicatena</name>
    <dbReference type="NCBI Taxonomy" id="290055"/>
    <lineage>
        <taxon>Bacteria</taxon>
        <taxon>Bacillati</taxon>
        <taxon>Bacillota</taxon>
        <taxon>Clostridia</taxon>
        <taxon>Lachnospirales</taxon>
        <taxon>Lachnospiraceae</taxon>
        <taxon>Faecalicatena</taxon>
    </lineage>
</organism>
<comment type="caution">
    <text evidence="1">The sequence shown here is derived from an EMBL/GenBank/DDBJ whole genome shotgun (WGS) entry which is preliminary data.</text>
</comment>
<gene>
    <name evidence="1" type="ORF">HFM93_09670</name>
</gene>
<dbReference type="Gene3D" id="3.40.50.1440">
    <property type="entry name" value="Tubulin/FtsZ, GTPase domain"/>
    <property type="match status" value="1"/>
</dbReference>
<proteinExistence type="predicted"/>
<dbReference type="InterPro" id="IPR036525">
    <property type="entry name" value="Tubulin/FtsZ_GTPase_sf"/>
</dbReference>
<keyword evidence="2" id="KW-1185">Reference proteome</keyword>
<dbReference type="Proteomes" id="UP000821846">
    <property type="component" value="Unassembled WGS sequence"/>
</dbReference>
<evidence type="ECO:0000313" key="1">
    <source>
        <dbReference type="EMBL" id="NSG30539.1"/>
    </source>
</evidence>
<sequence>MLWESENRAEQCRILQIGTVDAGNGTLFGTRNKRAIQRDHLTLVIGSGGMGAATIHAAVQKARQNLESDFDNYTKFILVDSDWREIARMEKEQVEVLNISTPGASYRLRKENRGDFFKKFVHPDYDVIKLGPNGSARDRVTGKIKFYDNAEGGSTNDVKFRNIIQTIFNTDWSDKTNLRVDVMILAGLSGGNGSGTFEELAVHAREACRRAGATEVRVFGYLFLPDTVEAFERENLEALKSIYINGYSALKELESYMSIPASPGRGEEFYSRDGAITIECNDANRLFDYPILISGTYEESIRMMADLIVNLSTSGIAGMDSFYATIWRARLYYLNGNNLTTGGVLKNNVFPEDSRRYCGIGYAYAAIPKEIVTANIVGNVCQKFYQTDETGRHFCTEKKRMNRAEMETQIRRLFGFGTHDELNEMSLWNLKLRYALERCSRLSDNPVGITRRDVETGNTYTYERGFRAEECTLKGISEFAEYFTDQVRFFKENARQIIKDYGPKAIELLYKGTGPYNQDGMSEAYPELSIENMLNTAKAEMQRVIATTVARPELIIGFMESIRRSGLIQWKDEFQHAIQHEVKQEIARRILEPDGIWESRLIKPIEEFINQCRCFSNRLDTLIRFYRSVGSSLDGDYQRFLNESQRENGINLCNNVQAYGWIQENIRKKMMGIDLEGVKRNLVASFTENSEDWASNEEGRTRKVFDEVMARSCELGISGAANQLTATSYFEHVLEQEPQENVANKARELVQGIVRQLIEKSKPTLKTVPESWSAIAGFLFLPAELAYSKFTTPIQQAFRDEFARIRDVRYSCLLADVSDIICYQVSEANALCDLKDIGKWEDFYNSSYYTISRHLCNGEYVTKFTERTKSEIEEEKARKEQKPVPELRLTAQEEILFGTGLNWEHYPPVALRNLESNEKEKEFLRTIFDPIVDYAMKERLIERKINQMGNRDVYEYVVHLIPDDWNNLDVEDYENIEQDGKFSKGKELFDYLKQHNRCSTQPDQKPVILSDSGIFAGPFDFSNARQCGMSSDEIEKQSIVYMKRILRKNTELFLEFRETLCRYYEIKKALELREEDQRYKYQVKHFIRYYQYGVVVYSEKDMTWRYMINNEGRMKTLCRFDGIAEINYTPIEKKFSQMNWKILMAFKTFTALNFDELECIAKEKEISEDRNELNTLLRKNGEKLRKLGKKLKTDFIDPAGEDRTPEEAIKFCLRIRNGNDDEEFYVKTLVNMYESLEEFTSFIEPVPVPEEWVCSYGHHNLENHCFCSVCGEKRGWKCESCGHYHNNKIRFCPECGARAPMK</sequence>
<dbReference type="Pfam" id="PF13809">
    <property type="entry name" value="Tubulin_2"/>
    <property type="match status" value="1"/>
</dbReference>
<dbReference type="RefSeq" id="WP_173866521.1">
    <property type="nucleotide sequence ID" value="NZ_JAAWUU010000033.1"/>
</dbReference>
<reference evidence="1 2" key="1">
    <citation type="journal article" date="2020" name="Cell Host Microbe">
        <title>Functional and Genomic Variation between Human-Derived Isolates of Lachnospiraceae Reveals Inter- and Intra-Species Diversity.</title>
        <authorList>
            <person name="Sorbara M.T."/>
            <person name="Littmann E.R."/>
            <person name="Fontana E."/>
            <person name="Moody T.U."/>
            <person name="Kohout C.E."/>
            <person name="Gjonbalaj M."/>
            <person name="Eaton V."/>
            <person name="Seok R."/>
            <person name="Leiner I.M."/>
            <person name="Pamer E.G."/>
        </authorList>
    </citation>
    <scope>NUCLEOTIDE SEQUENCE [LARGE SCALE GENOMIC DNA]</scope>
    <source>
        <strain evidence="1 2">MSK.14.16</strain>
    </source>
</reference>
<dbReference type="InterPro" id="IPR025904">
    <property type="entry name" value="Tubulin-like"/>
</dbReference>
<name>A0ABX2GY68_9FIRM</name>
<evidence type="ECO:0008006" key="3">
    <source>
        <dbReference type="Google" id="ProtNLM"/>
    </source>
</evidence>
<dbReference type="EMBL" id="JAAWUZ010000034">
    <property type="protein sequence ID" value="NSG30539.1"/>
    <property type="molecule type" value="Genomic_DNA"/>
</dbReference>